<dbReference type="InterPro" id="IPR011990">
    <property type="entry name" value="TPR-like_helical_dom_sf"/>
</dbReference>
<protein>
    <recommendedName>
        <fullName evidence="1">Bacterial transcriptional activator domain-containing protein</fullName>
    </recommendedName>
</protein>
<dbReference type="SMART" id="SM01043">
    <property type="entry name" value="BTAD"/>
    <property type="match status" value="1"/>
</dbReference>
<feature type="domain" description="Bacterial transcriptional activator" evidence="1">
    <location>
        <begin position="94"/>
        <end position="229"/>
    </location>
</feature>
<dbReference type="Pfam" id="PF03704">
    <property type="entry name" value="BTAD"/>
    <property type="match status" value="1"/>
</dbReference>
<gene>
    <name evidence="2" type="ORF">GCM10009789_35620</name>
</gene>
<dbReference type="RefSeq" id="WP_344215177.1">
    <property type="nucleotide sequence ID" value="NZ_BAAAOS010000020.1"/>
</dbReference>
<sequence>MALAIHLLGIPTVERDGQRVVPPKGRKVWGLLAYLLCCDHPAGRSQVAQLLFGEADDPLGALRWNLAQLRRLLGEPQLLRGAPLELRLPSGTFVDVRAITRGTWLAGVRVPGLGRDLLEGMDFTSSPAFETWLMSERRHVRAASEAVLREAAHARLGSGDTKGGAELAARLVQLNPLDEGFQALLIRALNSAGDHSAARRQYDACVALLRAEIGVEPGPELAAAAVASAGLSAPAAGSATNRARWELEAGQAALEADDIEPGLRHLRRAVAEAHRCGGVETQVEALVALGSSLITAVRSRDEEGSAALHEAISLALKTGQRSLTAAACRELGFVEFLRGRYDRAVRLLEDSLADTEDDPAGHATALVLLGACFTDTARYPAAIEHLAAAVALSEGLDDPRPLTRGLAFSARAHLLRRDLAPAREAATRSRDLARESWPSYLPWPASLLAEIDLEDGDLDRAGQGFHQAFELGCRLEDPCWEAMGARGIGRVEAACGNTEGAMAWLLDAGVRAGRLTDAYLWAQGYAIDALCTVGIDRSTPEATRWVTDLESLAARTGMRELLARAYLHRCRLGDDAARIPATLLVADIDNPALRALLPAVGRSHADSHAQAPQ</sequence>
<dbReference type="PANTHER" id="PTHR35807">
    <property type="entry name" value="TRANSCRIPTIONAL REGULATOR REDD-RELATED"/>
    <property type="match status" value="1"/>
</dbReference>
<evidence type="ECO:0000259" key="1">
    <source>
        <dbReference type="SMART" id="SM01043"/>
    </source>
</evidence>
<dbReference type="Gene3D" id="1.25.40.10">
    <property type="entry name" value="Tetratricopeptide repeat domain"/>
    <property type="match status" value="2"/>
</dbReference>
<name>A0ABP4PEV7_9ACTN</name>
<evidence type="ECO:0000313" key="3">
    <source>
        <dbReference type="Proteomes" id="UP001500393"/>
    </source>
</evidence>
<proteinExistence type="predicted"/>
<reference evidence="3" key="1">
    <citation type="journal article" date="2019" name="Int. J. Syst. Evol. Microbiol.">
        <title>The Global Catalogue of Microorganisms (GCM) 10K type strain sequencing project: providing services to taxonomists for standard genome sequencing and annotation.</title>
        <authorList>
            <consortium name="The Broad Institute Genomics Platform"/>
            <consortium name="The Broad Institute Genome Sequencing Center for Infectious Disease"/>
            <person name="Wu L."/>
            <person name="Ma J."/>
        </authorList>
    </citation>
    <scope>NUCLEOTIDE SEQUENCE [LARGE SCALE GENOMIC DNA]</scope>
    <source>
        <strain evidence="3">JCM 14969</strain>
    </source>
</reference>
<evidence type="ECO:0000313" key="2">
    <source>
        <dbReference type="EMBL" id="GAA1578828.1"/>
    </source>
</evidence>
<dbReference type="EMBL" id="BAAAOS010000020">
    <property type="protein sequence ID" value="GAA1578828.1"/>
    <property type="molecule type" value="Genomic_DNA"/>
</dbReference>
<dbReference type="Proteomes" id="UP001500393">
    <property type="component" value="Unassembled WGS sequence"/>
</dbReference>
<organism evidence="2 3">
    <name type="scientific">Kribbella sancticallisti</name>
    <dbReference type="NCBI Taxonomy" id="460087"/>
    <lineage>
        <taxon>Bacteria</taxon>
        <taxon>Bacillati</taxon>
        <taxon>Actinomycetota</taxon>
        <taxon>Actinomycetes</taxon>
        <taxon>Propionibacteriales</taxon>
        <taxon>Kribbellaceae</taxon>
        <taxon>Kribbella</taxon>
    </lineage>
</organism>
<dbReference type="InterPro" id="IPR051677">
    <property type="entry name" value="AfsR-DnrI-RedD_regulator"/>
</dbReference>
<accession>A0ABP4PEV7</accession>
<dbReference type="PANTHER" id="PTHR35807:SF3">
    <property type="entry name" value="BLL5740 PROTEIN"/>
    <property type="match status" value="1"/>
</dbReference>
<dbReference type="Pfam" id="PF13374">
    <property type="entry name" value="TPR_10"/>
    <property type="match status" value="1"/>
</dbReference>
<dbReference type="InterPro" id="IPR005158">
    <property type="entry name" value="BTAD"/>
</dbReference>
<dbReference type="SUPFAM" id="SSF48452">
    <property type="entry name" value="TPR-like"/>
    <property type="match status" value="2"/>
</dbReference>
<keyword evidence="3" id="KW-1185">Reference proteome</keyword>
<comment type="caution">
    <text evidence="2">The sequence shown here is derived from an EMBL/GenBank/DDBJ whole genome shotgun (WGS) entry which is preliminary data.</text>
</comment>